<dbReference type="CDD" id="cd06661">
    <property type="entry name" value="GGCT_like"/>
    <property type="match status" value="1"/>
</dbReference>
<evidence type="ECO:0000256" key="1">
    <source>
        <dbReference type="ARBA" id="ARBA00008861"/>
    </source>
</evidence>
<dbReference type="EMBL" id="OZ037945">
    <property type="protein sequence ID" value="CAL1700273.1"/>
    <property type="molecule type" value="Genomic_DNA"/>
</dbReference>
<feature type="domain" description="Gamma-glutamylcyclotransferase AIG2-like" evidence="4">
    <location>
        <begin position="8"/>
        <end position="124"/>
    </location>
</feature>
<evidence type="ECO:0000256" key="2">
    <source>
        <dbReference type="ARBA" id="ARBA00022679"/>
    </source>
</evidence>
<evidence type="ECO:0000313" key="5">
    <source>
        <dbReference type="EMBL" id="CAL1700273.1"/>
    </source>
</evidence>
<reference evidence="6" key="1">
    <citation type="submission" date="2024-04" db="EMBL/GenBank/DDBJ databases">
        <authorList>
            <person name="Shaw F."/>
            <person name="Minotto A."/>
        </authorList>
    </citation>
    <scope>NUCLEOTIDE SEQUENCE [LARGE SCALE GENOMIC DNA]</scope>
</reference>
<comment type="similarity">
    <text evidence="1">Belongs to the gamma-glutamylcyclotransferase family.</text>
</comment>
<evidence type="ECO:0000313" key="6">
    <source>
        <dbReference type="Proteomes" id="UP001497453"/>
    </source>
</evidence>
<dbReference type="InterPro" id="IPR045038">
    <property type="entry name" value="AIG2-like"/>
</dbReference>
<dbReference type="InterPro" id="IPR036568">
    <property type="entry name" value="GGCT-like_sf"/>
</dbReference>
<protein>
    <recommendedName>
        <fullName evidence="3">Putative gamma-glutamylcyclotransferase</fullName>
    </recommendedName>
</protein>
<dbReference type="Gene3D" id="3.10.490.10">
    <property type="entry name" value="Gamma-glutamyl cyclotransferase-like"/>
    <property type="match status" value="1"/>
</dbReference>
<dbReference type="Proteomes" id="UP001497453">
    <property type="component" value="Chromosome 2"/>
</dbReference>
<gene>
    <name evidence="5" type="ORF">GFSPODELE1_LOCUS3078</name>
</gene>
<evidence type="ECO:0000259" key="4">
    <source>
        <dbReference type="Pfam" id="PF06094"/>
    </source>
</evidence>
<sequence length="198" mass="22371">MSSVYTAFFYGTLMHPSILRRVIGHDGNELHICPALLLDHTRHKIKNADYPGVIPYSRSAGLFEGRELSPDEKSVRGTLVSGLTTQDVILLDLFEGDEYSRDTVSVHPLSAFTPLTYIWKALSQLEPALWEYEQFIRDSAWKWVGDGSRDNKDYIEVDRRRQMNGRIIRTTPMDSDEGNVEADVGVIVESDVPVTVQA</sequence>
<accession>A0ABP1CZY2</accession>
<evidence type="ECO:0000256" key="3">
    <source>
        <dbReference type="ARBA" id="ARBA00030602"/>
    </source>
</evidence>
<dbReference type="PANTHER" id="PTHR31544:SF2">
    <property type="entry name" value="AIG2-LIKE PROTEIN D"/>
    <property type="match status" value="1"/>
</dbReference>
<dbReference type="InterPro" id="IPR009288">
    <property type="entry name" value="AIG2-like_dom"/>
</dbReference>
<keyword evidence="6" id="KW-1185">Reference proteome</keyword>
<name>A0ABP1CZY2_9APHY</name>
<dbReference type="SUPFAM" id="SSF110857">
    <property type="entry name" value="Gamma-glutamyl cyclotransferase-like"/>
    <property type="match status" value="1"/>
</dbReference>
<proteinExistence type="inferred from homology"/>
<keyword evidence="2" id="KW-0808">Transferase</keyword>
<organism evidence="5 6">
    <name type="scientific">Somion occarium</name>
    <dbReference type="NCBI Taxonomy" id="3059160"/>
    <lineage>
        <taxon>Eukaryota</taxon>
        <taxon>Fungi</taxon>
        <taxon>Dikarya</taxon>
        <taxon>Basidiomycota</taxon>
        <taxon>Agaricomycotina</taxon>
        <taxon>Agaricomycetes</taxon>
        <taxon>Polyporales</taxon>
        <taxon>Cerrenaceae</taxon>
        <taxon>Somion</taxon>
    </lineage>
</organism>
<dbReference type="PANTHER" id="PTHR31544">
    <property type="entry name" value="AIG2-LIKE PROTEIN D"/>
    <property type="match status" value="1"/>
</dbReference>
<dbReference type="InterPro" id="IPR013024">
    <property type="entry name" value="GGCT-like"/>
</dbReference>
<dbReference type="Pfam" id="PF06094">
    <property type="entry name" value="GGACT"/>
    <property type="match status" value="1"/>
</dbReference>